<reference evidence="6" key="1">
    <citation type="journal article" date="2023" name="Commun. Biol.">
        <title>Genome analysis of Parmales, the sister group of diatoms, reveals the evolutionary specialization of diatoms from phago-mixotrophs to photoautotrophs.</title>
        <authorList>
            <person name="Ban H."/>
            <person name="Sato S."/>
            <person name="Yoshikawa S."/>
            <person name="Yamada K."/>
            <person name="Nakamura Y."/>
            <person name="Ichinomiya M."/>
            <person name="Sato N."/>
            <person name="Blanc-Mathieu R."/>
            <person name="Endo H."/>
            <person name="Kuwata A."/>
            <person name="Ogata H."/>
        </authorList>
    </citation>
    <scope>NUCLEOTIDE SEQUENCE [LARGE SCALE GENOMIC DNA]</scope>
    <source>
        <strain evidence="6">NIES 3700</strain>
    </source>
</reference>
<gene>
    <name evidence="5" type="ORF">TrLO_g6910</name>
</gene>
<dbReference type="OrthoDB" id="414698at2759"/>
<dbReference type="InterPro" id="IPR050593">
    <property type="entry name" value="LovG"/>
</dbReference>
<dbReference type="PANTHER" id="PTHR48070:SF6">
    <property type="entry name" value="ESTERASE OVCA2"/>
    <property type="match status" value="1"/>
</dbReference>
<evidence type="ECO:0000313" key="6">
    <source>
        <dbReference type="Proteomes" id="UP001165122"/>
    </source>
</evidence>
<dbReference type="AlphaFoldDB" id="A0A9W7F2E0"/>
<dbReference type="Gene3D" id="3.40.50.1820">
    <property type="entry name" value="alpha/beta hydrolase"/>
    <property type="match status" value="1"/>
</dbReference>
<dbReference type="SUPFAM" id="SSF53474">
    <property type="entry name" value="alpha/beta-Hydrolases"/>
    <property type="match status" value="1"/>
</dbReference>
<dbReference type="Proteomes" id="UP001165122">
    <property type="component" value="Unassembled WGS sequence"/>
</dbReference>
<proteinExistence type="predicted"/>
<feature type="signal peptide" evidence="3">
    <location>
        <begin position="1"/>
        <end position="17"/>
    </location>
</feature>
<keyword evidence="6" id="KW-1185">Reference proteome</keyword>
<feature type="chain" id="PRO_5040821026" description="Serine hydrolase domain-containing protein" evidence="3">
    <location>
        <begin position="18"/>
        <end position="563"/>
    </location>
</feature>
<feature type="region of interest" description="Disordered" evidence="2">
    <location>
        <begin position="41"/>
        <end position="63"/>
    </location>
</feature>
<name>A0A9W7F2E0_9STRA</name>
<dbReference type="EMBL" id="BRXW01000002">
    <property type="protein sequence ID" value="GMH98987.1"/>
    <property type="molecule type" value="Genomic_DNA"/>
</dbReference>
<evidence type="ECO:0000256" key="3">
    <source>
        <dbReference type="SAM" id="SignalP"/>
    </source>
</evidence>
<feature type="domain" description="Serine hydrolase" evidence="4">
    <location>
        <begin position="371"/>
        <end position="555"/>
    </location>
</feature>
<evidence type="ECO:0000259" key="4">
    <source>
        <dbReference type="Pfam" id="PF03959"/>
    </source>
</evidence>
<keyword evidence="1" id="KW-0378">Hydrolase</keyword>
<dbReference type="InterPro" id="IPR029058">
    <property type="entry name" value="AB_hydrolase_fold"/>
</dbReference>
<protein>
    <recommendedName>
        <fullName evidence="4">Serine hydrolase domain-containing protein</fullName>
    </recommendedName>
</protein>
<dbReference type="GO" id="GO:0005737">
    <property type="term" value="C:cytoplasm"/>
    <property type="evidence" value="ECO:0007669"/>
    <property type="project" value="TreeGrafter"/>
</dbReference>
<dbReference type="InterPro" id="IPR005645">
    <property type="entry name" value="FSH-like_dom"/>
</dbReference>
<evidence type="ECO:0000256" key="2">
    <source>
        <dbReference type="SAM" id="MobiDB-lite"/>
    </source>
</evidence>
<dbReference type="PANTHER" id="PTHR48070">
    <property type="entry name" value="ESTERASE OVCA2"/>
    <property type="match status" value="1"/>
</dbReference>
<comment type="caution">
    <text evidence="5">The sequence shown here is derived from an EMBL/GenBank/DDBJ whole genome shotgun (WGS) entry which is preliminary data.</text>
</comment>
<dbReference type="GO" id="GO:0005634">
    <property type="term" value="C:nucleus"/>
    <property type="evidence" value="ECO:0007669"/>
    <property type="project" value="TreeGrafter"/>
</dbReference>
<accession>A0A9W7F2E0</accession>
<evidence type="ECO:0000256" key="1">
    <source>
        <dbReference type="ARBA" id="ARBA00022801"/>
    </source>
</evidence>
<evidence type="ECO:0000313" key="5">
    <source>
        <dbReference type="EMBL" id="GMH98987.1"/>
    </source>
</evidence>
<dbReference type="GO" id="GO:0016787">
    <property type="term" value="F:hydrolase activity"/>
    <property type="evidence" value="ECO:0007669"/>
    <property type="project" value="UniProtKB-KW"/>
</dbReference>
<sequence>MSMRLIILLLSLAASDCILFPTPLRLSSRIPSSFPKQSLLTSLRPGSLTPPLPQTSSSTKPFQFTKSRPGIEALKRFTQLLSQISTLPPLQPLLIEDKSDDARLQFLQTYEILDQLDCCDAKYHTSGKSDVISLTVTPTITTTATITNEDKVTEDEVTAKIKDWVNLNLVTRNLCPYTASPTVSSTNLEKFSPGRILYGTHTTTTSSSPLLVLLSQLKIILEMLETGDEKTSKGNPGISSILHSAPCYDDDFQGWCQLFNLLPAILESSNLDKDLCVVNFHPRYSLPPRFIGFGHMHTLSKLKRWIKASPEPNDDDIAASGEFQRQMPHSTLNVLWAKHMEEGENDRDSSELYTNNYLRYMEQKKNVRVVDVLALHGKGGSGEQFQSKLEKLESLTSGTSYKYLTAPFDGGQWWKLKPGERSFEATVYDGFEESVEMLKASLEQNKPRVIIGHSQGGILLAAVLSLCGADAFRENGVELLILNGLANPNPYPFKRSGWNKKVKELKVVVVRGESDTMNPPEQADKCIEGMKEAGFEVVVVGHVGGHAFPQEETLLREISNIMQ</sequence>
<dbReference type="Pfam" id="PF03959">
    <property type="entry name" value="FSH1"/>
    <property type="match status" value="1"/>
</dbReference>
<organism evidence="5 6">
    <name type="scientific">Triparma laevis f. longispina</name>
    <dbReference type="NCBI Taxonomy" id="1714387"/>
    <lineage>
        <taxon>Eukaryota</taxon>
        <taxon>Sar</taxon>
        <taxon>Stramenopiles</taxon>
        <taxon>Ochrophyta</taxon>
        <taxon>Bolidophyceae</taxon>
        <taxon>Parmales</taxon>
        <taxon>Triparmaceae</taxon>
        <taxon>Triparma</taxon>
    </lineage>
</organism>
<keyword evidence="3" id="KW-0732">Signal</keyword>